<dbReference type="AlphaFoldDB" id="A0AAE1CM85"/>
<evidence type="ECO:0000313" key="1">
    <source>
        <dbReference type="EMBL" id="KAK3713108.1"/>
    </source>
</evidence>
<proteinExistence type="predicted"/>
<accession>A0AAE1CM85</accession>
<gene>
    <name evidence="1" type="ORF">RRG08_036720</name>
</gene>
<comment type="caution">
    <text evidence="1">The sequence shown here is derived from an EMBL/GenBank/DDBJ whole genome shotgun (WGS) entry which is preliminary data.</text>
</comment>
<protein>
    <submittedName>
        <fullName evidence="1">Uncharacterized protein</fullName>
    </submittedName>
</protein>
<sequence>MRPLASDLKSTVSSENRELDPLARDRLAQSLMGSFFYWCHFRFIFCVKSDIFSGAVGQAFNTFLSVHQTALSEGAGLV</sequence>
<name>A0AAE1CM85_9GAST</name>
<dbReference type="Proteomes" id="UP001283361">
    <property type="component" value="Unassembled WGS sequence"/>
</dbReference>
<evidence type="ECO:0000313" key="2">
    <source>
        <dbReference type="Proteomes" id="UP001283361"/>
    </source>
</evidence>
<keyword evidence="2" id="KW-1185">Reference proteome</keyword>
<dbReference type="EMBL" id="JAWDGP010007571">
    <property type="protein sequence ID" value="KAK3713108.1"/>
    <property type="molecule type" value="Genomic_DNA"/>
</dbReference>
<organism evidence="1 2">
    <name type="scientific">Elysia crispata</name>
    <name type="common">lettuce slug</name>
    <dbReference type="NCBI Taxonomy" id="231223"/>
    <lineage>
        <taxon>Eukaryota</taxon>
        <taxon>Metazoa</taxon>
        <taxon>Spiralia</taxon>
        <taxon>Lophotrochozoa</taxon>
        <taxon>Mollusca</taxon>
        <taxon>Gastropoda</taxon>
        <taxon>Heterobranchia</taxon>
        <taxon>Euthyneura</taxon>
        <taxon>Panpulmonata</taxon>
        <taxon>Sacoglossa</taxon>
        <taxon>Placobranchoidea</taxon>
        <taxon>Plakobranchidae</taxon>
        <taxon>Elysia</taxon>
    </lineage>
</organism>
<reference evidence="1" key="1">
    <citation type="journal article" date="2023" name="G3 (Bethesda)">
        <title>A reference genome for the long-term kleptoplast-retaining sea slug Elysia crispata morphotype clarki.</title>
        <authorList>
            <person name="Eastman K.E."/>
            <person name="Pendleton A.L."/>
            <person name="Shaikh M.A."/>
            <person name="Suttiyut T."/>
            <person name="Ogas R."/>
            <person name="Tomko P."/>
            <person name="Gavelis G."/>
            <person name="Widhalm J.R."/>
            <person name="Wisecaver J.H."/>
        </authorList>
    </citation>
    <scope>NUCLEOTIDE SEQUENCE</scope>
    <source>
        <strain evidence="1">ECLA1</strain>
    </source>
</reference>